<proteinExistence type="inferred from homology"/>
<keyword evidence="6" id="KW-1185">Reference proteome</keyword>
<dbReference type="Gene3D" id="1.25.40.10">
    <property type="entry name" value="Tetratricopeptide repeat domain"/>
    <property type="match status" value="1"/>
</dbReference>
<comment type="function">
    <text evidence="4">Required for vesicular transport between the endoplasmic reticulum and the Golgi apparatus.</text>
</comment>
<evidence type="ECO:0000313" key="5">
    <source>
        <dbReference type="EnsemblMetazoa" id="XP_050508255.1"/>
    </source>
</evidence>
<name>A0A6P7GBG0_DIAVI</name>
<evidence type="ECO:0000313" key="6">
    <source>
        <dbReference type="Proteomes" id="UP001652700"/>
    </source>
</evidence>
<dbReference type="GO" id="GO:0035494">
    <property type="term" value="P:SNARE complex disassembly"/>
    <property type="evidence" value="ECO:0007669"/>
    <property type="project" value="TreeGrafter"/>
</dbReference>
<reference evidence="7" key="1">
    <citation type="submission" date="2025-04" db="UniProtKB">
        <authorList>
            <consortium name="RefSeq"/>
        </authorList>
    </citation>
    <scope>IDENTIFICATION</scope>
    <source>
        <tissue evidence="7">Whole insect</tissue>
    </source>
</reference>
<keyword evidence="4" id="KW-0931">ER-Golgi transport</keyword>
<evidence type="ECO:0000256" key="3">
    <source>
        <dbReference type="ARBA" id="ARBA00022927"/>
    </source>
</evidence>
<evidence type="ECO:0000256" key="2">
    <source>
        <dbReference type="ARBA" id="ARBA00022448"/>
    </source>
</evidence>
<keyword evidence="3 4" id="KW-0653">Protein transport</keyword>
<gene>
    <name evidence="7" type="primary">LOC114337751</name>
</gene>
<keyword evidence="4" id="KW-0472">Membrane</keyword>
<organism evidence="7">
    <name type="scientific">Diabrotica virgifera virgifera</name>
    <name type="common">western corn rootworm</name>
    <dbReference type="NCBI Taxonomy" id="50390"/>
    <lineage>
        <taxon>Eukaryota</taxon>
        <taxon>Metazoa</taxon>
        <taxon>Ecdysozoa</taxon>
        <taxon>Arthropoda</taxon>
        <taxon>Hexapoda</taxon>
        <taxon>Insecta</taxon>
        <taxon>Pterygota</taxon>
        <taxon>Neoptera</taxon>
        <taxon>Endopterygota</taxon>
        <taxon>Coleoptera</taxon>
        <taxon>Polyphaga</taxon>
        <taxon>Cucujiformia</taxon>
        <taxon>Chrysomeloidea</taxon>
        <taxon>Chrysomelidae</taxon>
        <taxon>Galerucinae</taxon>
        <taxon>Diabroticina</taxon>
        <taxon>Diabroticites</taxon>
        <taxon>Diabrotica</taxon>
    </lineage>
</organism>
<comment type="similarity">
    <text evidence="1 4">Belongs to the SNAP family.</text>
</comment>
<dbReference type="SUPFAM" id="SSF48452">
    <property type="entry name" value="TPR-like"/>
    <property type="match status" value="1"/>
</dbReference>
<dbReference type="PRINTS" id="PR00448">
    <property type="entry name" value="NSFATTACHMNT"/>
</dbReference>
<dbReference type="EnsemblMetazoa" id="XM_050652298.1">
    <property type="protein sequence ID" value="XP_050508255.1"/>
    <property type="gene ID" value="LOC126885643"/>
</dbReference>
<dbReference type="OrthoDB" id="9984275at2759"/>
<keyword evidence="2 4" id="KW-0813">Transport</keyword>
<dbReference type="CDD" id="cd15832">
    <property type="entry name" value="SNAP"/>
    <property type="match status" value="1"/>
</dbReference>
<dbReference type="InterPro" id="IPR011990">
    <property type="entry name" value="TPR-like_helical_dom_sf"/>
</dbReference>
<evidence type="ECO:0000256" key="1">
    <source>
        <dbReference type="ARBA" id="ARBA00010050"/>
    </source>
</evidence>
<accession>A0A6P7GBG0</accession>
<dbReference type="GO" id="GO:0031201">
    <property type="term" value="C:SNARE complex"/>
    <property type="evidence" value="ECO:0007669"/>
    <property type="project" value="TreeGrafter"/>
</dbReference>
<evidence type="ECO:0000256" key="4">
    <source>
        <dbReference type="RuleBase" id="RU367013"/>
    </source>
</evidence>
<dbReference type="RefSeq" id="XP_028144082.1">
    <property type="nucleotide sequence ID" value="XM_028288281.1"/>
</dbReference>
<dbReference type="Proteomes" id="UP001652700">
    <property type="component" value="Unplaced"/>
</dbReference>
<dbReference type="AlphaFoldDB" id="A0A6P7GBG0"/>
<dbReference type="GO" id="GO:0005774">
    <property type="term" value="C:vacuolar membrane"/>
    <property type="evidence" value="ECO:0007669"/>
    <property type="project" value="TreeGrafter"/>
</dbReference>
<dbReference type="InParanoid" id="A0A6P7GBG0"/>
<evidence type="ECO:0000313" key="7">
    <source>
        <dbReference type="RefSeq" id="XP_028144082.1"/>
    </source>
</evidence>
<dbReference type="PANTHER" id="PTHR13768">
    <property type="entry name" value="SOLUBLE NSF ATTACHMENT PROTEIN SNAP"/>
    <property type="match status" value="1"/>
</dbReference>
<reference evidence="5" key="2">
    <citation type="submission" date="2025-05" db="UniProtKB">
        <authorList>
            <consortium name="EnsemblMetazoa"/>
        </authorList>
    </citation>
    <scope>IDENTIFICATION</scope>
</reference>
<protein>
    <submittedName>
        <fullName evidence="7">Alpha-soluble NSF attachment protein-like</fullName>
    </submittedName>
</protein>
<dbReference type="GO" id="GO:0005483">
    <property type="term" value="F:soluble NSF attachment protein activity"/>
    <property type="evidence" value="ECO:0007669"/>
    <property type="project" value="TreeGrafter"/>
</dbReference>
<sequence>MLTNKTKEMSNLQKAQQLLAEAKKKTSSKGFFDFLFGSSNRIEDAVKCYIRAANLFKMEKQLDAAGKAFYEAANLLYRTEDRHSAAINYVAAANCYRSTESVNCFLKAIDIYTDRGNFIMAAKHHEAIAKLYGNTDLEKAIEHLEQAADYYRGEGSTVSANSCLVRVAEYAAQLERYEKSAIIFQEMAYAAIESSLLRFEAKKYFFKAGLCHICVDVLNGQYAIDSYIKNYPSFWDSRECVLLKLIIENVMEKNVDGFTEAVRDYDNIYRLDEWYTKILLRIKKQINETPDLR</sequence>
<dbReference type="GO" id="GO:0019905">
    <property type="term" value="F:syntaxin binding"/>
    <property type="evidence" value="ECO:0007669"/>
    <property type="project" value="TreeGrafter"/>
</dbReference>
<comment type="subcellular location">
    <subcellularLocation>
        <location evidence="4">Membrane</location>
        <topology evidence="4">Peripheral membrane protein</topology>
    </subcellularLocation>
</comment>
<dbReference type="PANTHER" id="PTHR13768:SF8">
    <property type="entry name" value="ALPHA-SOLUBLE NSF ATTACHMENT PROTEIN"/>
    <property type="match status" value="1"/>
</dbReference>
<dbReference type="GO" id="GO:0006886">
    <property type="term" value="P:intracellular protein transport"/>
    <property type="evidence" value="ECO:0007669"/>
    <property type="project" value="UniProtKB-UniRule"/>
</dbReference>
<dbReference type="Pfam" id="PF14938">
    <property type="entry name" value="SNAP"/>
    <property type="match status" value="1"/>
</dbReference>
<dbReference type="InterPro" id="IPR000744">
    <property type="entry name" value="NSF_attach"/>
</dbReference>